<evidence type="ECO:0000313" key="2">
    <source>
        <dbReference type="EMBL" id="SEP41356.1"/>
    </source>
</evidence>
<dbReference type="Proteomes" id="UP000198582">
    <property type="component" value="Unassembled WGS sequence"/>
</dbReference>
<evidence type="ECO:0000256" key="1">
    <source>
        <dbReference type="SAM" id="MobiDB-lite"/>
    </source>
</evidence>
<name>A0A1H8XNG0_9PSEU</name>
<dbReference type="AlphaFoldDB" id="A0A1H8XNG0"/>
<accession>A0A1H8XNG0</accession>
<proteinExistence type="predicted"/>
<sequence>MTRRPGHPTPTDNDAARHRKRGIDEDARIDHDSTTTVEPTPETMDPEPAARETYAEQQARLNAEAVDRWAVIVVDWPPMTEEQIRALAVILNRIDARQNQQLTQQRPNG</sequence>
<feature type="compositionally biased region" description="Basic and acidic residues" evidence="1">
    <location>
        <begin position="22"/>
        <end position="33"/>
    </location>
</feature>
<dbReference type="RefSeq" id="WP_143086235.1">
    <property type="nucleotide sequence ID" value="NZ_FOEF01000008.1"/>
</dbReference>
<evidence type="ECO:0000313" key="3">
    <source>
        <dbReference type="Proteomes" id="UP000198582"/>
    </source>
</evidence>
<gene>
    <name evidence="2" type="ORF">SAMN04489732_108131</name>
</gene>
<organism evidence="2 3">
    <name type="scientific">Amycolatopsis saalfeldensis</name>
    <dbReference type="NCBI Taxonomy" id="394193"/>
    <lineage>
        <taxon>Bacteria</taxon>
        <taxon>Bacillati</taxon>
        <taxon>Actinomycetota</taxon>
        <taxon>Actinomycetes</taxon>
        <taxon>Pseudonocardiales</taxon>
        <taxon>Pseudonocardiaceae</taxon>
        <taxon>Amycolatopsis</taxon>
    </lineage>
</organism>
<protein>
    <submittedName>
        <fullName evidence="2">Uncharacterized protein</fullName>
    </submittedName>
</protein>
<dbReference type="OrthoDB" id="9956549at2"/>
<dbReference type="STRING" id="394193.SAMN04489732_108131"/>
<keyword evidence="3" id="KW-1185">Reference proteome</keyword>
<feature type="region of interest" description="Disordered" evidence="1">
    <location>
        <begin position="1"/>
        <end position="52"/>
    </location>
</feature>
<dbReference type="EMBL" id="FOEF01000008">
    <property type="protein sequence ID" value="SEP41356.1"/>
    <property type="molecule type" value="Genomic_DNA"/>
</dbReference>
<reference evidence="2 3" key="1">
    <citation type="submission" date="2016-10" db="EMBL/GenBank/DDBJ databases">
        <authorList>
            <person name="de Groot N.N."/>
        </authorList>
    </citation>
    <scope>NUCLEOTIDE SEQUENCE [LARGE SCALE GENOMIC DNA]</scope>
    <source>
        <strain evidence="2 3">DSM 44993</strain>
    </source>
</reference>